<dbReference type="Pfam" id="PF13490">
    <property type="entry name" value="zf-HC2"/>
    <property type="match status" value="1"/>
</dbReference>
<evidence type="ECO:0000259" key="2">
    <source>
        <dbReference type="Pfam" id="PF13490"/>
    </source>
</evidence>
<evidence type="ECO:0000313" key="3">
    <source>
        <dbReference type="EMBL" id="CUO29547.1"/>
    </source>
</evidence>
<organism evidence="3 4">
    <name type="scientific">Blautia obeum</name>
    <dbReference type="NCBI Taxonomy" id="40520"/>
    <lineage>
        <taxon>Bacteria</taxon>
        <taxon>Bacillati</taxon>
        <taxon>Bacillota</taxon>
        <taxon>Clostridia</taxon>
        <taxon>Lachnospirales</taxon>
        <taxon>Lachnospiraceae</taxon>
        <taxon>Blautia</taxon>
    </lineage>
</organism>
<keyword evidence="1" id="KW-0812">Transmembrane</keyword>
<keyword evidence="1" id="KW-0472">Membrane</keyword>
<keyword evidence="1" id="KW-1133">Transmembrane helix</keyword>
<dbReference type="EMBL" id="CYZP01000021">
    <property type="protein sequence ID" value="CUO29547.1"/>
    <property type="molecule type" value="Genomic_DNA"/>
</dbReference>
<dbReference type="AlphaFoldDB" id="A0A174DWG6"/>
<dbReference type="Proteomes" id="UP000095645">
    <property type="component" value="Unassembled WGS sequence"/>
</dbReference>
<evidence type="ECO:0000256" key="1">
    <source>
        <dbReference type="SAM" id="Phobius"/>
    </source>
</evidence>
<sequence>MGKINCNVIQDILPLYIEDAVSEDTKELVEEHLQNCEICQRVYHETKADLENDMKISAQTKESSNEANDLKNFRKFLKKRKIKTILRSIAATVICFVAVFTFMNKHVTYINYKDAGITIVEDNKDEVTYRTNIKGNYRWSTSLDMETGVMTIYFEQSLWEKYVSCIFYPYDNLHEILKKDEIKEVYVDKDGTTTTIWEAPEEEQKAYLSEKHTEPLG</sequence>
<protein>
    <recommendedName>
        <fullName evidence="2">Putative zinc-finger domain-containing protein</fullName>
    </recommendedName>
</protein>
<proteinExistence type="predicted"/>
<accession>A0A174DWG6</accession>
<evidence type="ECO:0000313" key="4">
    <source>
        <dbReference type="Proteomes" id="UP000095645"/>
    </source>
</evidence>
<dbReference type="RefSeq" id="WP_055058328.1">
    <property type="nucleotide sequence ID" value="NZ_CYZP01000021.1"/>
</dbReference>
<name>A0A174DWG6_9FIRM</name>
<feature type="transmembrane region" description="Helical" evidence="1">
    <location>
        <begin position="84"/>
        <end position="103"/>
    </location>
</feature>
<feature type="domain" description="Putative zinc-finger" evidence="2">
    <location>
        <begin position="6"/>
        <end position="40"/>
    </location>
</feature>
<reference evidence="3 4" key="1">
    <citation type="submission" date="2015-09" db="EMBL/GenBank/DDBJ databases">
        <authorList>
            <consortium name="Pathogen Informatics"/>
        </authorList>
    </citation>
    <scope>NUCLEOTIDE SEQUENCE [LARGE SCALE GENOMIC DNA]</scope>
    <source>
        <strain evidence="3 4">2789STDY5834861</strain>
    </source>
</reference>
<dbReference type="InterPro" id="IPR027383">
    <property type="entry name" value="Znf_put"/>
</dbReference>
<gene>
    <name evidence="3" type="ORF">ERS852476_02435</name>
</gene>